<reference evidence="1" key="1">
    <citation type="journal article" date="2015" name="Nature">
        <title>Complex archaea that bridge the gap between prokaryotes and eukaryotes.</title>
        <authorList>
            <person name="Spang A."/>
            <person name="Saw J.H."/>
            <person name="Jorgensen S.L."/>
            <person name="Zaremba-Niedzwiedzka K."/>
            <person name="Martijn J."/>
            <person name="Lind A.E."/>
            <person name="van Eijk R."/>
            <person name="Schleper C."/>
            <person name="Guy L."/>
            <person name="Ettema T.J."/>
        </authorList>
    </citation>
    <scope>NUCLEOTIDE SEQUENCE</scope>
</reference>
<evidence type="ECO:0000313" key="1">
    <source>
        <dbReference type="EMBL" id="KKM22163.1"/>
    </source>
</evidence>
<sequence length="341" mass="34859">MNYVGDFLEDATVYIPFNTFDSNDPSASVTITDLVAGDVEVWKNGVVQTTPGAGVTVTLNIGTNNGTHLIAVDTSNTTDAGWFVTGADFQVRINGTTVDGATINAWVGTFSTENRFKEVTVTSMAANVITAAAINADAITNAKIADDAIAVENIKDAAITAAKFAANAITSTVVADNTITAAKLNADCITNAKIADNAIAVENIKDAAITAAKFAANAITSTVVADNTITAAKLNADCITNAKIADNAIAAENLATAAIAADAVASTAFDNIVMSDLATGAPSVTASLPVALNWLYEAFRNKTTTTATLVTLKKDDGSTDLAKATISDAAGTTTKEEFVSG</sequence>
<proteinExistence type="predicted"/>
<dbReference type="AlphaFoldDB" id="A0A0F9KJ39"/>
<name>A0A0F9KJ39_9ZZZZ</name>
<comment type="caution">
    <text evidence="1">The sequence shown here is derived from an EMBL/GenBank/DDBJ whole genome shotgun (WGS) entry which is preliminary data.</text>
</comment>
<organism evidence="1">
    <name type="scientific">marine sediment metagenome</name>
    <dbReference type="NCBI Taxonomy" id="412755"/>
    <lineage>
        <taxon>unclassified sequences</taxon>
        <taxon>metagenomes</taxon>
        <taxon>ecological metagenomes</taxon>
    </lineage>
</organism>
<protein>
    <submittedName>
        <fullName evidence="1">Uncharacterized protein</fullName>
    </submittedName>
</protein>
<dbReference type="EMBL" id="LAZR01013395">
    <property type="protein sequence ID" value="KKM22163.1"/>
    <property type="molecule type" value="Genomic_DNA"/>
</dbReference>
<accession>A0A0F9KJ39</accession>
<gene>
    <name evidence="1" type="ORF">LCGC14_1628110</name>
</gene>